<dbReference type="Proteomes" id="UP001445076">
    <property type="component" value="Unassembled WGS sequence"/>
</dbReference>
<dbReference type="AlphaFoldDB" id="A0AAW0VZL7"/>
<name>A0AAW0VZL7_CHEQU</name>
<evidence type="ECO:0000256" key="1">
    <source>
        <dbReference type="SAM" id="MobiDB-lite"/>
    </source>
</evidence>
<sequence length="200" mass="23344">KPVLNKTKQKRVLRCKPEREKISKFAHCESQDKFGTRFKCKTEGPMKIGQPMDVDVCDDTNTYIDDDLIEVKDVIESSRNREEEQRQEMQQEEELALLQNRQEDLLPQYEDHKEQPPQLQNMLCIKHDHSPPEHMQQELQQPSPLQNVIYIKEEDSLGQDMQQDPLAQDVQQGEQPPLSHSIPDIKQEAPALQSVQEDHI</sequence>
<reference evidence="2 3" key="1">
    <citation type="journal article" date="2024" name="BMC Genomics">
        <title>Genome assembly of redclaw crayfish (Cherax quadricarinatus) provides insights into its immune adaptation and hypoxia tolerance.</title>
        <authorList>
            <person name="Liu Z."/>
            <person name="Zheng J."/>
            <person name="Li H."/>
            <person name="Fang K."/>
            <person name="Wang S."/>
            <person name="He J."/>
            <person name="Zhou D."/>
            <person name="Weng S."/>
            <person name="Chi M."/>
            <person name="Gu Z."/>
            <person name="He J."/>
            <person name="Li F."/>
            <person name="Wang M."/>
        </authorList>
    </citation>
    <scope>NUCLEOTIDE SEQUENCE [LARGE SCALE GENOMIC DNA]</scope>
    <source>
        <strain evidence="2">ZL_2023a</strain>
    </source>
</reference>
<comment type="caution">
    <text evidence="2">The sequence shown here is derived from an EMBL/GenBank/DDBJ whole genome shotgun (WGS) entry which is preliminary data.</text>
</comment>
<feature type="compositionally biased region" description="Basic and acidic residues" evidence="1">
    <location>
        <begin position="101"/>
        <end position="115"/>
    </location>
</feature>
<dbReference type="EMBL" id="JARKIK010000098">
    <property type="protein sequence ID" value="KAK8721956.1"/>
    <property type="molecule type" value="Genomic_DNA"/>
</dbReference>
<protein>
    <submittedName>
        <fullName evidence="2">Uncharacterized protein</fullName>
    </submittedName>
</protein>
<proteinExistence type="predicted"/>
<evidence type="ECO:0000313" key="3">
    <source>
        <dbReference type="Proteomes" id="UP001445076"/>
    </source>
</evidence>
<feature type="compositionally biased region" description="Basic and acidic residues" evidence="1">
    <location>
        <begin position="77"/>
        <end position="89"/>
    </location>
</feature>
<keyword evidence="3" id="KW-1185">Reference proteome</keyword>
<accession>A0AAW0VZL7</accession>
<gene>
    <name evidence="2" type="ORF">OTU49_017499</name>
</gene>
<evidence type="ECO:0000313" key="2">
    <source>
        <dbReference type="EMBL" id="KAK8721957.1"/>
    </source>
</evidence>
<dbReference type="EMBL" id="JARKIK010000098">
    <property type="protein sequence ID" value="KAK8721957.1"/>
    <property type="molecule type" value="Genomic_DNA"/>
</dbReference>
<reference evidence="2" key="2">
    <citation type="submission" date="2024-01" db="EMBL/GenBank/DDBJ databases">
        <authorList>
            <person name="He J."/>
            <person name="Wang M."/>
            <person name="Zheng J."/>
            <person name="Liu Z."/>
        </authorList>
    </citation>
    <scope>NUCLEOTIDE SEQUENCE</scope>
    <source>
        <strain evidence="2">ZL_2023a</strain>
        <tissue evidence="2">Muscle</tissue>
    </source>
</reference>
<feature type="region of interest" description="Disordered" evidence="1">
    <location>
        <begin position="77"/>
        <end position="116"/>
    </location>
</feature>
<feature type="non-terminal residue" evidence="2">
    <location>
        <position position="1"/>
    </location>
</feature>
<organism evidence="2 3">
    <name type="scientific">Cherax quadricarinatus</name>
    <name type="common">Australian red claw crayfish</name>
    <dbReference type="NCBI Taxonomy" id="27406"/>
    <lineage>
        <taxon>Eukaryota</taxon>
        <taxon>Metazoa</taxon>
        <taxon>Ecdysozoa</taxon>
        <taxon>Arthropoda</taxon>
        <taxon>Crustacea</taxon>
        <taxon>Multicrustacea</taxon>
        <taxon>Malacostraca</taxon>
        <taxon>Eumalacostraca</taxon>
        <taxon>Eucarida</taxon>
        <taxon>Decapoda</taxon>
        <taxon>Pleocyemata</taxon>
        <taxon>Astacidea</taxon>
        <taxon>Parastacoidea</taxon>
        <taxon>Parastacidae</taxon>
        <taxon>Cherax</taxon>
    </lineage>
</organism>
<feature type="region of interest" description="Disordered" evidence="1">
    <location>
        <begin position="150"/>
        <end position="200"/>
    </location>
</feature>